<dbReference type="AlphaFoldDB" id="A0A7J7TTQ0"/>
<dbReference type="EMBL" id="JABWUV010000015">
    <property type="protein sequence ID" value="KAF6303959.1"/>
    <property type="molecule type" value="Genomic_DNA"/>
</dbReference>
<accession>A0A7J7TTQ0</accession>
<feature type="compositionally biased region" description="Basic residues" evidence="1">
    <location>
        <begin position="99"/>
        <end position="111"/>
    </location>
</feature>
<proteinExistence type="predicted"/>
<protein>
    <submittedName>
        <fullName evidence="2">Uncharacterized protein</fullName>
    </submittedName>
</protein>
<dbReference type="Proteomes" id="UP000527355">
    <property type="component" value="Unassembled WGS sequence"/>
</dbReference>
<evidence type="ECO:0000313" key="3">
    <source>
        <dbReference type="Proteomes" id="UP000527355"/>
    </source>
</evidence>
<feature type="region of interest" description="Disordered" evidence="1">
    <location>
        <begin position="1"/>
        <end position="31"/>
    </location>
</feature>
<reference evidence="2 3" key="1">
    <citation type="journal article" date="2020" name="Nature">
        <title>Six reference-quality genomes reveal evolution of bat adaptations.</title>
        <authorList>
            <person name="Jebb D."/>
            <person name="Huang Z."/>
            <person name="Pippel M."/>
            <person name="Hughes G.M."/>
            <person name="Lavrichenko K."/>
            <person name="Devanna P."/>
            <person name="Winkler S."/>
            <person name="Jermiin L.S."/>
            <person name="Skirmuntt E.C."/>
            <person name="Katzourakis A."/>
            <person name="Burkitt-Gray L."/>
            <person name="Ray D.A."/>
            <person name="Sullivan K.A.M."/>
            <person name="Roscito J.G."/>
            <person name="Kirilenko B.M."/>
            <person name="Davalos L.M."/>
            <person name="Corthals A.P."/>
            <person name="Power M.L."/>
            <person name="Jones G."/>
            <person name="Ransome R.D."/>
            <person name="Dechmann D.K.N."/>
            <person name="Locatelli A.G."/>
            <person name="Puechmaille S.J."/>
            <person name="Fedrigo O."/>
            <person name="Jarvis E.D."/>
            <person name="Hiller M."/>
            <person name="Vernes S.C."/>
            <person name="Myers E.W."/>
            <person name="Teeling E.C."/>
        </authorList>
    </citation>
    <scope>NUCLEOTIDE SEQUENCE [LARGE SCALE GENOMIC DNA]</scope>
    <source>
        <strain evidence="2">MMyoMyo1</strain>
        <tissue evidence="2">Flight muscle</tissue>
    </source>
</reference>
<sequence>MRESRESASPRPTGVTPDPRKEREVWGSPGGLVRSHCAIHETLRCKAAQEPTGHSRPTLEPWGPQILPPHSCQGCWCQRACHALSPLRPRQKPTDRAQHGGHGRRRRRTTLRRPPGAWRSDLAGHSSLPETVRSKFRWHETHHH</sequence>
<comment type="caution">
    <text evidence="2">The sequence shown here is derived from an EMBL/GenBank/DDBJ whole genome shotgun (WGS) entry which is preliminary data.</text>
</comment>
<feature type="region of interest" description="Disordered" evidence="1">
    <location>
        <begin position="88"/>
        <end position="126"/>
    </location>
</feature>
<organism evidence="2 3">
    <name type="scientific">Myotis myotis</name>
    <name type="common">Greater mouse-eared bat</name>
    <name type="synonym">Vespertilio myotis</name>
    <dbReference type="NCBI Taxonomy" id="51298"/>
    <lineage>
        <taxon>Eukaryota</taxon>
        <taxon>Metazoa</taxon>
        <taxon>Chordata</taxon>
        <taxon>Craniata</taxon>
        <taxon>Vertebrata</taxon>
        <taxon>Euteleostomi</taxon>
        <taxon>Mammalia</taxon>
        <taxon>Eutheria</taxon>
        <taxon>Laurasiatheria</taxon>
        <taxon>Chiroptera</taxon>
        <taxon>Yangochiroptera</taxon>
        <taxon>Vespertilionidae</taxon>
        <taxon>Myotis</taxon>
    </lineage>
</organism>
<evidence type="ECO:0000256" key="1">
    <source>
        <dbReference type="SAM" id="MobiDB-lite"/>
    </source>
</evidence>
<evidence type="ECO:0000313" key="2">
    <source>
        <dbReference type="EMBL" id="KAF6303959.1"/>
    </source>
</evidence>
<keyword evidence="3" id="KW-1185">Reference proteome</keyword>
<gene>
    <name evidence="2" type="ORF">mMyoMyo1_008942</name>
</gene>
<name>A0A7J7TTQ0_MYOMY</name>